<evidence type="ECO:0000259" key="3">
    <source>
        <dbReference type="PROSITE" id="PS51898"/>
    </source>
</evidence>
<reference evidence="4" key="2">
    <citation type="submission" date="2022-10" db="EMBL/GenBank/DDBJ databases">
        <authorList>
            <person name="Trinh H.N."/>
        </authorList>
    </citation>
    <scope>NUCLEOTIDE SEQUENCE</scope>
    <source>
        <strain evidence="4">RN2-1</strain>
    </source>
</reference>
<dbReference type="InterPro" id="IPR011010">
    <property type="entry name" value="DNA_brk_join_enz"/>
</dbReference>
<evidence type="ECO:0000313" key="5">
    <source>
        <dbReference type="Proteomes" id="UP001165679"/>
    </source>
</evidence>
<sequence length="357" mass="39484">MGYPSVTLPVERWPAADRDLWEAANRSGDPLEDDGRAAHWSPRTRHQVAKDYGRFLFWLAGNGELNASEMPGSRLSRDRLERYLSHLQATGMASTSLLSRFRALRQAIAALDPTADLAHLARLCARLKARAVPRRQKHLRLVDPAEIVDKALAYYASLIASVGPVPTRGCTRARDALMLAFLTHRPVRLASFAGLRIGDSVLRTPTGMRLSLGSSETKEKRPYDCACPEDLLAHLDHYLEVIRPRLLREGTSDALWIAMGGTPMSESTIYYQITSITRRLLGHPINPHLIRDCVLTSLAIDAPMSVRAGARLLGHRDLKTGEMHYNHASAASAQRAHFTVVQDLRAPLLAGAKDKDA</sequence>
<name>A0AA41YS94_9PROT</name>
<reference evidence="4" key="1">
    <citation type="submission" date="2022-09" db="EMBL/GenBank/DDBJ databases">
        <title>Rhodovastum sp. nov. RN2-1 isolated from soil in Seongnam, South Korea.</title>
        <authorList>
            <person name="Le N.T."/>
        </authorList>
    </citation>
    <scope>NUCLEOTIDE SEQUENCE</scope>
    <source>
        <strain evidence="4">RN2-1</strain>
    </source>
</reference>
<keyword evidence="2" id="KW-0233">DNA recombination</keyword>
<dbReference type="GO" id="GO:0003677">
    <property type="term" value="F:DNA binding"/>
    <property type="evidence" value="ECO:0007669"/>
    <property type="project" value="UniProtKB-KW"/>
</dbReference>
<dbReference type="Proteomes" id="UP001165679">
    <property type="component" value="Unassembled WGS sequence"/>
</dbReference>
<dbReference type="AlphaFoldDB" id="A0AA41YS94"/>
<dbReference type="Pfam" id="PF00589">
    <property type="entry name" value="Phage_integrase"/>
    <property type="match status" value="1"/>
</dbReference>
<dbReference type="InterPro" id="IPR002104">
    <property type="entry name" value="Integrase_catalytic"/>
</dbReference>
<dbReference type="GO" id="GO:0006310">
    <property type="term" value="P:DNA recombination"/>
    <property type="evidence" value="ECO:0007669"/>
    <property type="project" value="UniProtKB-KW"/>
</dbReference>
<dbReference type="SUPFAM" id="SSF56349">
    <property type="entry name" value="DNA breaking-rejoining enzymes"/>
    <property type="match status" value="1"/>
</dbReference>
<dbReference type="Gene3D" id="1.10.443.10">
    <property type="entry name" value="Intergrase catalytic core"/>
    <property type="match status" value="1"/>
</dbReference>
<comment type="caution">
    <text evidence="4">The sequence shown here is derived from an EMBL/GenBank/DDBJ whole genome shotgun (WGS) entry which is preliminary data.</text>
</comment>
<dbReference type="RefSeq" id="WP_264716761.1">
    <property type="nucleotide sequence ID" value="NZ_JAPDNT010000052.1"/>
</dbReference>
<dbReference type="PROSITE" id="PS51898">
    <property type="entry name" value="TYR_RECOMBINASE"/>
    <property type="match status" value="1"/>
</dbReference>
<dbReference type="InterPro" id="IPR010998">
    <property type="entry name" value="Integrase_recombinase_N"/>
</dbReference>
<dbReference type="Gene3D" id="1.10.150.130">
    <property type="match status" value="1"/>
</dbReference>
<dbReference type="GO" id="GO:0015074">
    <property type="term" value="P:DNA integration"/>
    <property type="evidence" value="ECO:0007669"/>
    <property type="project" value="InterPro"/>
</dbReference>
<evidence type="ECO:0000313" key="4">
    <source>
        <dbReference type="EMBL" id="MCW3477791.1"/>
    </source>
</evidence>
<organism evidence="4 5">
    <name type="scientific">Limobrevibacterium gyesilva</name>
    <dbReference type="NCBI Taxonomy" id="2991712"/>
    <lineage>
        <taxon>Bacteria</taxon>
        <taxon>Pseudomonadati</taxon>
        <taxon>Pseudomonadota</taxon>
        <taxon>Alphaproteobacteria</taxon>
        <taxon>Acetobacterales</taxon>
        <taxon>Acetobacteraceae</taxon>
        <taxon>Limobrevibacterium</taxon>
    </lineage>
</organism>
<keyword evidence="5" id="KW-1185">Reference proteome</keyword>
<accession>A0AA41YS94</accession>
<keyword evidence="1" id="KW-0238">DNA-binding</keyword>
<dbReference type="InterPro" id="IPR013762">
    <property type="entry name" value="Integrase-like_cat_sf"/>
</dbReference>
<evidence type="ECO:0000256" key="1">
    <source>
        <dbReference type="ARBA" id="ARBA00023125"/>
    </source>
</evidence>
<gene>
    <name evidence="4" type="ORF">OL599_24890</name>
</gene>
<dbReference type="EMBL" id="JAPDNT010000052">
    <property type="protein sequence ID" value="MCW3477791.1"/>
    <property type="molecule type" value="Genomic_DNA"/>
</dbReference>
<evidence type="ECO:0000256" key="2">
    <source>
        <dbReference type="ARBA" id="ARBA00023172"/>
    </source>
</evidence>
<feature type="domain" description="Tyr recombinase" evidence="3">
    <location>
        <begin position="143"/>
        <end position="338"/>
    </location>
</feature>
<proteinExistence type="predicted"/>
<protein>
    <submittedName>
        <fullName evidence="4">Tyrosine-type recombinase/integrase</fullName>
    </submittedName>
</protein>